<dbReference type="GO" id="GO:0045087">
    <property type="term" value="P:innate immune response"/>
    <property type="evidence" value="ECO:0007669"/>
    <property type="project" value="UniProtKB-KW"/>
</dbReference>
<dbReference type="InterPro" id="IPR001315">
    <property type="entry name" value="CARD"/>
</dbReference>
<proteinExistence type="predicted"/>
<dbReference type="AlphaFoldDB" id="A0AAD3NDT3"/>
<protein>
    <submittedName>
        <fullName evidence="9">NACHT, LRR and PYD domains-containing protein 1b allele 2-like protein</fullName>
    </submittedName>
</protein>
<feature type="compositionally biased region" description="Basic and acidic residues" evidence="6">
    <location>
        <begin position="32"/>
        <end position="45"/>
    </location>
</feature>
<keyword evidence="4" id="KW-0391">Immunity</keyword>
<dbReference type="PANTHER" id="PTHR46985">
    <property type="entry name" value="NACHT, LRR AND PYD DOMAINS-CONTAINING PROTEIN 1"/>
    <property type="match status" value="1"/>
</dbReference>
<dbReference type="EMBL" id="BRZM01000219">
    <property type="protein sequence ID" value="GLD69394.1"/>
    <property type="molecule type" value="Genomic_DNA"/>
</dbReference>
<organism evidence="9 10">
    <name type="scientific">Lates japonicus</name>
    <name type="common">Japanese lates</name>
    <dbReference type="NCBI Taxonomy" id="270547"/>
    <lineage>
        <taxon>Eukaryota</taxon>
        <taxon>Metazoa</taxon>
        <taxon>Chordata</taxon>
        <taxon>Craniata</taxon>
        <taxon>Vertebrata</taxon>
        <taxon>Euteleostomi</taxon>
        <taxon>Actinopterygii</taxon>
        <taxon>Neopterygii</taxon>
        <taxon>Teleostei</taxon>
        <taxon>Neoteleostei</taxon>
        <taxon>Acanthomorphata</taxon>
        <taxon>Carangaria</taxon>
        <taxon>Carangaria incertae sedis</taxon>
        <taxon>Centropomidae</taxon>
        <taxon>Lates</taxon>
    </lineage>
</organism>
<dbReference type="Pfam" id="PF00619">
    <property type="entry name" value="CARD"/>
    <property type="match status" value="1"/>
</dbReference>
<dbReference type="InterPro" id="IPR051249">
    <property type="entry name" value="NLRP_Inflammasome"/>
</dbReference>
<evidence type="ECO:0000256" key="1">
    <source>
        <dbReference type="ARBA" id="ARBA00004514"/>
    </source>
</evidence>
<feature type="domain" description="FIIND" evidence="8">
    <location>
        <begin position="1"/>
        <end position="200"/>
    </location>
</feature>
<evidence type="ECO:0000313" key="9">
    <source>
        <dbReference type="EMBL" id="GLD69394.1"/>
    </source>
</evidence>
<keyword evidence="10" id="KW-1185">Reference proteome</keyword>
<sequence>MDCAKHDVPGGYRGDYYNYSGALLRLDDRTMKPSRDKTCHSDVRLDSNTADTKPQDDKKLMKPPSSFTPELQTESAQVSYRRRSFSTGLSNGTRENIPLSEVEVQQRGAKYITSSSDSDCKLYIGQSYSVHCEPEDVEIQPERVRFRSKFGPNFFPTFEVFLTLNQKKVTLIIQDQERAEVWKRNVRLPGLRRETVQSSLPAEDSLPADDRLPAEDRLLLVRTQFIKRVSEPVLEQLLDKLLERGVVNDDEMQAVRAKTRADKARDVIDTVRRKGTEASSVLISALCEVDQCLSRVLTLR</sequence>
<reference evidence="9" key="1">
    <citation type="submission" date="2022-08" db="EMBL/GenBank/DDBJ databases">
        <title>Genome sequencing of akame (Lates japonicus).</title>
        <authorList>
            <person name="Hashiguchi Y."/>
            <person name="Takahashi H."/>
        </authorList>
    </citation>
    <scope>NUCLEOTIDE SEQUENCE</scope>
    <source>
        <strain evidence="9">Kochi</strain>
    </source>
</reference>
<evidence type="ECO:0000256" key="2">
    <source>
        <dbReference type="ARBA" id="ARBA00022490"/>
    </source>
</evidence>
<evidence type="ECO:0000256" key="4">
    <source>
        <dbReference type="ARBA" id="ARBA00022859"/>
    </source>
</evidence>
<feature type="domain" description="CARD" evidence="7">
    <location>
        <begin position="222"/>
        <end position="300"/>
    </location>
</feature>
<dbReference type="Pfam" id="PF23679">
    <property type="entry name" value="UPA-FIIND"/>
    <property type="match status" value="1"/>
</dbReference>
<gene>
    <name evidence="9" type="ORF">AKAME5_002070700</name>
</gene>
<dbReference type="GO" id="GO:0005829">
    <property type="term" value="C:cytosol"/>
    <property type="evidence" value="ECO:0007669"/>
    <property type="project" value="UniProtKB-SubCell"/>
</dbReference>
<keyword evidence="2" id="KW-0963">Cytoplasm</keyword>
<comment type="subcellular location">
    <subcellularLocation>
        <location evidence="1">Cytoplasm</location>
        <location evidence="1">Cytosol</location>
    </subcellularLocation>
</comment>
<dbReference type="SUPFAM" id="SSF47986">
    <property type="entry name" value="DEATH domain"/>
    <property type="match status" value="1"/>
</dbReference>
<evidence type="ECO:0000256" key="6">
    <source>
        <dbReference type="SAM" id="MobiDB-lite"/>
    </source>
</evidence>
<evidence type="ECO:0000256" key="3">
    <source>
        <dbReference type="ARBA" id="ARBA00022588"/>
    </source>
</evidence>
<keyword evidence="5" id="KW-0395">Inflammatory response</keyword>
<name>A0AAD3NDT3_LATJO</name>
<comment type="caution">
    <text evidence="9">The sequence shown here is derived from an EMBL/GenBank/DDBJ whole genome shotgun (WGS) entry which is preliminary data.</text>
</comment>
<feature type="region of interest" description="Disordered" evidence="6">
    <location>
        <begin position="32"/>
        <end position="71"/>
    </location>
</feature>
<dbReference type="PROSITE" id="PS50209">
    <property type="entry name" value="CARD"/>
    <property type="match status" value="1"/>
</dbReference>
<evidence type="ECO:0000313" key="10">
    <source>
        <dbReference type="Proteomes" id="UP001279410"/>
    </source>
</evidence>
<dbReference type="InterPro" id="IPR011029">
    <property type="entry name" value="DEATH-like_dom_sf"/>
</dbReference>
<evidence type="ECO:0000259" key="8">
    <source>
        <dbReference type="PROSITE" id="PS51830"/>
    </source>
</evidence>
<accession>A0AAD3NDT3</accession>
<dbReference type="Gene3D" id="1.10.533.10">
    <property type="entry name" value="Death Domain, Fas"/>
    <property type="match status" value="1"/>
</dbReference>
<dbReference type="GO" id="GO:0042981">
    <property type="term" value="P:regulation of apoptotic process"/>
    <property type="evidence" value="ECO:0007669"/>
    <property type="project" value="InterPro"/>
</dbReference>
<keyword evidence="3" id="KW-0399">Innate immunity</keyword>
<evidence type="ECO:0000256" key="5">
    <source>
        <dbReference type="ARBA" id="ARBA00023198"/>
    </source>
</evidence>
<dbReference type="PANTHER" id="PTHR46985:SF2">
    <property type="entry name" value="APOPTOSIS-ASSOCIATED SPECK-LIKE PROTEIN CONTAINING A CARD"/>
    <property type="match status" value="1"/>
</dbReference>
<dbReference type="InterPro" id="IPR025307">
    <property type="entry name" value="FIIND_dom"/>
</dbReference>
<dbReference type="SMART" id="SM00114">
    <property type="entry name" value="CARD"/>
    <property type="match status" value="1"/>
</dbReference>
<dbReference type="GO" id="GO:0006954">
    <property type="term" value="P:inflammatory response"/>
    <property type="evidence" value="ECO:0007669"/>
    <property type="project" value="UniProtKB-KW"/>
</dbReference>
<dbReference type="PROSITE" id="PS51830">
    <property type="entry name" value="FIIND"/>
    <property type="match status" value="1"/>
</dbReference>
<evidence type="ECO:0000259" key="7">
    <source>
        <dbReference type="PROSITE" id="PS50209"/>
    </source>
</evidence>
<dbReference type="Proteomes" id="UP001279410">
    <property type="component" value="Unassembled WGS sequence"/>
</dbReference>